<dbReference type="InterPro" id="IPR014729">
    <property type="entry name" value="Rossmann-like_a/b/a_fold"/>
</dbReference>
<dbReference type="CDD" id="cd23659">
    <property type="entry name" value="USP_At3g01520-like"/>
    <property type="match status" value="1"/>
</dbReference>
<feature type="domain" description="UspA" evidence="2">
    <location>
        <begin position="11"/>
        <end position="147"/>
    </location>
</feature>
<dbReference type="SUPFAM" id="SSF52402">
    <property type="entry name" value="Adenine nucleotide alpha hydrolases-like"/>
    <property type="match status" value="2"/>
</dbReference>
<dbReference type="Proteomes" id="UP001183390">
    <property type="component" value="Unassembled WGS sequence"/>
</dbReference>
<dbReference type="PANTHER" id="PTHR31964:SF113">
    <property type="entry name" value="USPA DOMAIN-CONTAINING PROTEIN"/>
    <property type="match status" value="1"/>
</dbReference>
<gene>
    <name evidence="3" type="ORF">RM479_08550</name>
</gene>
<comment type="caution">
    <text evidence="3">The sequence shown here is derived from an EMBL/GenBank/DDBJ whole genome shotgun (WGS) entry which is preliminary data.</text>
</comment>
<dbReference type="EMBL" id="JAVREP010000004">
    <property type="protein sequence ID" value="MDT0328461.1"/>
    <property type="molecule type" value="Genomic_DNA"/>
</dbReference>
<evidence type="ECO:0000259" key="2">
    <source>
        <dbReference type="Pfam" id="PF00582"/>
    </source>
</evidence>
<dbReference type="Pfam" id="PF00582">
    <property type="entry name" value="Usp"/>
    <property type="match status" value="2"/>
</dbReference>
<reference evidence="4" key="1">
    <citation type="submission" date="2023-07" db="EMBL/GenBank/DDBJ databases">
        <title>30 novel species of actinomycetes from the DSMZ collection.</title>
        <authorList>
            <person name="Nouioui I."/>
        </authorList>
    </citation>
    <scope>NUCLEOTIDE SEQUENCE [LARGE SCALE GENOMIC DNA]</scope>
    <source>
        <strain evidence="4">DSM 44743</strain>
    </source>
</reference>
<dbReference type="RefSeq" id="WP_311511179.1">
    <property type="nucleotide sequence ID" value="NZ_JAVREP010000004.1"/>
</dbReference>
<name>A0ABU2M922_9ACTN</name>
<evidence type="ECO:0000256" key="1">
    <source>
        <dbReference type="ARBA" id="ARBA00008791"/>
    </source>
</evidence>
<evidence type="ECO:0000313" key="4">
    <source>
        <dbReference type="Proteomes" id="UP001183390"/>
    </source>
</evidence>
<dbReference type="PANTHER" id="PTHR31964">
    <property type="entry name" value="ADENINE NUCLEOTIDE ALPHA HYDROLASES-LIKE SUPERFAMILY PROTEIN"/>
    <property type="match status" value="1"/>
</dbReference>
<evidence type="ECO:0000313" key="3">
    <source>
        <dbReference type="EMBL" id="MDT0328461.1"/>
    </source>
</evidence>
<dbReference type="InterPro" id="IPR006016">
    <property type="entry name" value="UspA"/>
</dbReference>
<sequence>MTDDQARTPAVVTGVDGSTDARAALEWAAAEAERGGLPLKVVHALSMPVVTSVYAGRTRFPPTEEISRQGERILEKEADHVRRLHPDLEVLTELALEEPPVALLRRTGPGDLIVVGSRGFGPVRSALAGTAGVRLAARATCPVVVVPHREGDAGTPAAPERIVVGVDGSLDSQHALDFALHTAARSENGSVVVVNSWEAPTPFASPALIASGWTPPEDFLDRQSEEIVAGVLAEVIDETVDRVDLSVVRTRKEPVTALIEAGAEADLIVVGSRGRGAVRGLFLGSVSQGVLHSATVPVAVLPRHADTGE</sequence>
<feature type="domain" description="UspA" evidence="2">
    <location>
        <begin position="160"/>
        <end position="302"/>
    </location>
</feature>
<keyword evidence="4" id="KW-1185">Reference proteome</keyword>
<dbReference type="Gene3D" id="3.40.50.620">
    <property type="entry name" value="HUPs"/>
    <property type="match status" value="2"/>
</dbReference>
<dbReference type="PRINTS" id="PR01438">
    <property type="entry name" value="UNVRSLSTRESS"/>
</dbReference>
<organism evidence="3 4">
    <name type="scientific">Nocardiopsis lambiniae</name>
    <dbReference type="NCBI Taxonomy" id="3075539"/>
    <lineage>
        <taxon>Bacteria</taxon>
        <taxon>Bacillati</taxon>
        <taxon>Actinomycetota</taxon>
        <taxon>Actinomycetes</taxon>
        <taxon>Streptosporangiales</taxon>
        <taxon>Nocardiopsidaceae</taxon>
        <taxon>Nocardiopsis</taxon>
    </lineage>
</organism>
<comment type="similarity">
    <text evidence="1">Belongs to the universal stress protein A family.</text>
</comment>
<protein>
    <submittedName>
        <fullName evidence="3">Universal stress protein</fullName>
    </submittedName>
</protein>
<proteinExistence type="inferred from homology"/>
<dbReference type="InterPro" id="IPR006015">
    <property type="entry name" value="Universal_stress_UspA"/>
</dbReference>
<accession>A0ABU2M922</accession>